<name>A0AAW8JBD3_9GAMM</name>
<feature type="transmembrane region" description="Helical" evidence="1">
    <location>
        <begin position="72"/>
        <end position="90"/>
    </location>
</feature>
<dbReference type="Proteomes" id="UP001243844">
    <property type="component" value="Unassembled WGS sequence"/>
</dbReference>
<evidence type="ECO:0000313" key="2">
    <source>
        <dbReference type="EMBL" id="MDQ8936257.1"/>
    </source>
</evidence>
<dbReference type="RefSeq" id="WP_308981639.1">
    <property type="nucleotide sequence ID" value="NZ_JAVIDL010000020.1"/>
</dbReference>
<proteinExistence type="predicted"/>
<gene>
    <name evidence="2" type="ORF">RFH47_11040</name>
</gene>
<feature type="transmembrane region" description="Helical" evidence="1">
    <location>
        <begin position="35"/>
        <end position="52"/>
    </location>
</feature>
<dbReference type="AlphaFoldDB" id="A0AAW8JBD3"/>
<sequence length="160" mass="18711">MKFIPIEVLSYFYGISFWALILHLGLPVWPLFLHILHLASVLYVIWWVRHLWRISSMEPFYLKRAKPKSTHIFLTILKNPKTILFSSGIFPFETWNSFENYIGVLTIFCICFVVCSLFWMCFGRNLLLGKIRGVSANHYYKGSALLLILGISPIFLSFLK</sequence>
<feature type="transmembrane region" description="Helical" evidence="1">
    <location>
        <begin position="139"/>
        <end position="159"/>
    </location>
</feature>
<evidence type="ECO:0000313" key="3">
    <source>
        <dbReference type="Proteomes" id="UP001243844"/>
    </source>
</evidence>
<evidence type="ECO:0000256" key="1">
    <source>
        <dbReference type="SAM" id="Phobius"/>
    </source>
</evidence>
<protein>
    <submittedName>
        <fullName evidence="2">Threonine transporter RhtB</fullName>
    </submittedName>
</protein>
<reference evidence="2" key="1">
    <citation type="submission" date="2023-08" db="EMBL/GenBank/DDBJ databases">
        <title>Emergence of clinically-relevant ST2 carbapenem-resistant Acinetobacter baumannii strains in hospital sewages in Zhejiang, East of China.</title>
        <authorList>
            <person name="Kaichao C."/>
            <person name="Zhang R."/>
        </authorList>
    </citation>
    <scope>NUCLEOTIDE SEQUENCE</scope>
    <source>
        <strain evidence="2">M-RB-37</strain>
    </source>
</reference>
<comment type="caution">
    <text evidence="2">The sequence shown here is derived from an EMBL/GenBank/DDBJ whole genome shotgun (WGS) entry which is preliminary data.</text>
</comment>
<keyword evidence="1" id="KW-0812">Transmembrane</keyword>
<feature type="transmembrane region" description="Helical" evidence="1">
    <location>
        <begin position="102"/>
        <end position="127"/>
    </location>
</feature>
<accession>A0AAW8JBD3</accession>
<dbReference type="EMBL" id="JAVIDL010000020">
    <property type="protein sequence ID" value="MDQ8936257.1"/>
    <property type="molecule type" value="Genomic_DNA"/>
</dbReference>
<keyword evidence="1" id="KW-0472">Membrane</keyword>
<organism evidence="2 3">
    <name type="scientific">Acinetobacter rudis</name>
    <dbReference type="NCBI Taxonomy" id="632955"/>
    <lineage>
        <taxon>Bacteria</taxon>
        <taxon>Pseudomonadati</taxon>
        <taxon>Pseudomonadota</taxon>
        <taxon>Gammaproteobacteria</taxon>
        <taxon>Moraxellales</taxon>
        <taxon>Moraxellaceae</taxon>
        <taxon>Acinetobacter</taxon>
    </lineage>
</organism>
<keyword evidence="1" id="KW-1133">Transmembrane helix</keyword>